<dbReference type="GO" id="GO:0005739">
    <property type="term" value="C:mitochondrion"/>
    <property type="evidence" value="ECO:0007669"/>
    <property type="project" value="UniProtKB-SubCell"/>
</dbReference>
<evidence type="ECO:0000256" key="3">
    <source>
        <dbReference type="ARBA" id="ARBA00004514"/>
    </source>
</evidence>
<dbReference type="GO" id="GO:0005794">
    <property type="term" value="C:Golgi apparatus"/>
    <property type="evidence" value="ECO:0007669"/>
    <property type="project" value="UniProtKB-SubCell"/>
</dbReference>
<evidence type="ECO:0000256" key="9">
    <source>
        <dbReference type="ARBA" id="ARBA00022824"/>
    </source>
</evidence>
<gene>
    <name evidence="19" type="ORF">FSCOSCO3_A003504</name>
</gene>
<evidence type="ECO:0000313" key="20">
    <source>
        <dbReference type="Proteomes" id="UP001314229"/>
    </source>
</evidence>
<evidence type="ECO:0000256" key="7">
    <source>
        <dbReference type="ARBA" id="ARBA00022737"/>
    </source>
</evidence>
<dbReference type="GO" id="GO:0005829">
    <property type="term" value="C:cytosol"/>
    <property type="evidence" value="ECO:0007669"/>
    <property type="project" value="UniProtKB-SubCell"/>
</dbReference>
<keyword evidence="7" id="KW-0677">Repeat</keyword>
<keyword evidence="9" id="KW-0256">Endoplasmic reticulum</keyword>
<comment type="subcellular location">
    <subcellularLocation>
        <location evidence="3">Cytoplasm</location>
        <location evidence="3">Cytosol</location>
    </subcellularLocation>
    <subcellularLocation>
        <location evidence="2">Endoplasmic reticulum</location>
    </subcellularLocation>
    <subcellularLocation>
        <location evidence="4">Golgi apparatus</location>
    </subcellularLocation>
    <subcellularLocation>
        <location evidence="1">Mitochondrion</location>
    </subcellularLocation>
</comment>
<feature type="coiled-coil region" evidence="16">
    <location>
        <begin position="202"/>
        <end position="236"/>
    </location>
</feature>
<comment type="function">
    <text evidence="13">Exerts an anti-apoptotic effect in the immune system and is involved in responses to infections.</text>
</comment>
<dbReference type="InterPro" id="IPR006703">
    <property type="entry name" value="G_AIG1"/>
</dbReference>
<keyword evidence="6" id="KW-0963">Cytoplasm</keyword>
<keyword evidence="11" id="KW-0496">Mitochondrion</keyword>
<feature type="domain" description="AIG1-type G" evidence="18">
    <location>
        <begin position="238"/>
        <end position="437"/>
    </location>
</feature>
<keyword evidence="16" id="KW-0175">Coiled coil</keyword>
<evidence type="ECO:0000256" key="13">
    <source>
        <dbReference type="ARBA" id="ARBA00056809"/>
    </source>
</evidence>
<dbReference type="PANTHER" id="PTHR10903">
    <property type="entry name" value="GTPASE, IMAP FAMILY MEMBER-RELATED"/>
    <property type="match status" value="1"/>
</dbReference>
<evidence type="ECO:0000256" key="8">
    <source>
        <dbReference type="ARBA" id="ARBA00022741"/>
    </source>
</evidence>
<organism evidence="19 20">
    <name type="scientific">Scomber scombrus</name>
    <name type="common">Atlantic mackerel</name>
    <name type="synonym">Scomber vernalis</name>
    <dbReference type="NCBI Taxonomy" id="13677"/>
    <lineage>
        <taxon>Eukaryota</taxon>
        <taxon>Metazoa</taxon>
        <taxon>Chordata</taxon>
        <taxon>Craniata</taxon>
        <taxon>Vertebrata</taxon>
        <taxon>Euteleostomi</taxon>
        <taxon>Actinopterygii</taxon>
        <taxon>Neopterygii</taxon>
        <taxon>Teleostei</taxon>
        <taxon>Neoteleostei</taxon>
        <taxon>Acanthomorphata</taxon>
        <taxon>Pelagiaria</taxon>
        <taxon>Scombriformes</taxon>
        <taxon>Scombridae</taxon>
        <taxon>Scomber</taxon>
    </lineage>
</organism>
<keyword evidence="20" id="KW-1185">Reference proteome</keyword>
<evidence type="ECO:0000256" key="4">
    <source>
        <dbReference type="ARBA" id="ARBA00004555"/>
    </source>
</evidence>
<name>A0AAV1NBG7_SCOSC</name>
<dbReference type="Gene3D" id="3.40.50.300">
    <property type="entry name" value="P-loop containing nucleotide triphosphate hydrolases"/>
    <property type="match status" value="2"/>
</dbReference>
<dbReference type="PROSITE" id="PS51720">
    <property type="entry name" value="G_AIG1"/>
    <property type="match status" value="1"/>
</dbReference>
<evidence type="ECO:0000313" key="19">
    <source>
        <dbReference type="EMBL" id="CAK6956826.1"/>
    </source>
</evidence>
<dbReference type="FunFam" id="3.40.50.300:FF:000536">
    <property type="entry name" value="GTPase IMAP family member 8"/>
    <property type="match status" value="1"/>
</dbReference>
<evidence type="ECO:0000259" key="18">
    <source>
        <dbReference type="PROSITE" id="PS51720"/>
    </source>
</evidence>
<evidence type="ECO:0000256" key="5">
    <source>
        <dbReference type="ARBA" id="ARBA00008535"/>
    </source>
</evidence>
<evidence type="ECO:0000256" key="15">
    <source>
        <dbReference type="ARBA" id="ARBA00077278"/>
    </source>
</evidence>
<evidence type="ECO:0000256" key="12">
    <source>
        <dbReference type="ARBA" id="ARBA00023134"/>
    </source>
</evidence>
<evidence type="ECO:0000256" key="16">
    <source>
        <dbReference type="SAM" id="Coils"/>
    </source>
</evidence>
<dbReference type="GO" id="GO:0005525">
    <property type="term" value="F:GTP binding"/>
    <property type="evidence" value="ECO:0007669"/>
    <property type="project" value="UniProtKB-KW"/>
</dbReference>
<protein>
    <recommendedName>
        <fullName evidence="14">GTPase IMAP family member 8</fullName>
    </recommendedName>
    <alternativeName>
        <fullName evidence="15">Immune-associated nucleotide-binding protein 9</fullName>
    </alternativeName>
</protein>
<feature type="region of interest" description="Disordered" evidence="17">
    <location>
        <begin position="586"/>
        <end position="615"/>
    </location>
</feature>
<comment type="caution">
    <text evidence="19">The sequence shown here is derived from an EMBL/GenBank/DDBJ whole genome shotgun (WGS) entry which is preliminary data.</text>
</comment>
<evidence type="ECO:0000256" key="10">
    <source>
        <dbReference type="ARBA" id="ARBA00023034"/>
    </source>
</evidence>
<dbReference type="PANTHER" id="PTHR10903:SF107">
    <property type="entry name" value="GTPASE IMAP FAMILY MEMBER 4-LIKE-RELATED"/>
    <property type="match status" value="1"/>
</dbReference>
<dbReference type="InterPro" id="IPR027417">
    <property type="entry name" value="P-loop_NTPase"/>
</dbReference>
<evidence type="ECO:0000256" key="6">
    <source>
        <dbReference type="ARBA" id="ARBA00022490"/>
    </source>
</evidence>
<dbReference type="SUPFAM" id="SSF52540">
    <property type="entry name" value="P-loop containing nucleoside triphosphate hydrolases"/>
    <property type="match status" value="1"/>
</dbReference>
<proteinExistence type="inferred from homology"/>
<dbReference type="Proteomes" id="UP001314229">
    <property type="component" value="Unassembled WGS sequence"/>
</dbReference>
<keyword evidence="10" id="KW-0333">Golgi apparatus</keyword>
<dbReference type="EMBL" id="CAWUFR010000026">
    <property type="protein sequence ID" value="CAK6956826.1"/>
    <property type="molecule type" value="Genomic_DNA"/>
</dbReference>
<evidence type="ECO:0000256" key="17">
    <source>
        <dbReference type="SAM" id="MobiDB-lite"/>
    </source>
</evidence>
<evidence type="ECO:0000256" key="2">
    <source>
        <dbReference type="ARBA" id="ARBA00004240"/>
    </source>
</evidence>
<accession>A0AAV1NBG7</accession>
<evidence type="ECO:0000256" key="14">
    <source>
        <dbReference type="ARBA" id="ARBA00073539"/>
    </source>
</evidence>
<dbReference type="Pfam" id="PF04548">
    <property type="entry name" value="AIG1"/>
    <property type="match status" value="2"/>
</dbReference>
<evidence type="ECO:0000256" key="11">
    <source>
        <dbReference type="ARBA" id="ARBA00023128"/>
    </source>
</evidence>
<feature type="compositionally biased region" description="Basic and acidic residues" evidence="17">
    <location>
        <begin position="440"/>
        <end position="457"/>
    </location>
</feature>
<keyword evidence="12" id="KW-0342">GTP-binding</keyword>
<dbReference type="AlphaFoldDB" id="A0AAV1NBG7"/>
<dbReference type="InterPro" id="IPR045058">
    <property type="entry name" value="GIMA/IAN/Toc"/>
</dbReference>
<reference evidence="19 20" key="1">
    <citation type="submission" date="2024-01" db="EMBL/GenBank/DDBJ databases">
        <authorList>
            <person name="Alioto T."/>
            <person name="Alioto T."/>
            <person name="Gomez Garrido J."/>
        </authorList>
    </citation>
    <scope>NUCLEOTIDE SEQUENCE [LARGE SCALE GENOMIC DNA]</scope>
</reference>
<sequence length="615" mass="69970">MKKAASAKELNAVLVGSRSSQKYLVGNIILRKKVFDPGDETSRCQRGEGAVCERRVMLVKAPGWLRGYHLCDTPQLFKTEAILSVSLSPPGLHCFILVINAEMPFKDVNKRATQEHLQHCFGEKVWGHTIVVFSHRGHVGHKTIEEYIRREGAPLQSLLEACGKRYHVICDDANDMRVKELFEKIDAMVAGKSLYETESMLMQSMEKARKEVNKKAEKLRLQSQKQRRKLRDLLADAVPNLRILMLGWVFSGKSATRNSILSVKGFQSGNRTVTAVNQNGEVAGRQVVIVDTPGWWKFFPVTFTPSSVKSEISKGMSLCSPSPNVILLVVPTDTSFTEEQRRVTEGNMRLLGHRVWRHVIVVFTFGDTLGDKTIEQHIESEGKPLHWLIEKCGKRYHVFNNTSTDSGQVTELLEKIEEMIAGNSSFYYSANPDTDDTQPEEDRSDKQLEKNRDEKPTKEITEQLIIEWDRKNWETRYILKGTDSMGLPPTLSEDQQKSKESGGEEEQMENTREDEQFKTCFEVGCEDDVGSDPLKRWMALLEREWSRREAVMEQVSWGTGEWKATSEPDNDELLKSREKVALWLKRQHTNPSTSSAMSGYETASGMSWEEEGETL</sequence>
<feature type="region of interest" description="Disordered" evidence="17">
    <location>
        <begin position="482"/>
        <end position="513"/>
    </location>
</feature>
<keyword evidence="8" id="KW-0547">Nucleotide-binding</keyword>
<dbReference type="GO" id="GO:0005783">
    <property type="term" value="C:endoplasmic reticulum"/>
    <property type="evidence" value="ECO:0007669"/>
    <property type="project" value="UniProtKB-SubCell"/>
</dbReference>
<evidence type="ECO:0000256" key="1">
    <source>
        <dbReference type="ARBA" id="ARBA00004173"/>
    </source>
</evidence>
<comment type="similarity">
    <text evidence="5">Belongs to the TRAFAC class TrmE-Era-EngA-EngB-Septin-like GTPase superfamily. AIG1/Toc34/Toc159-like paraseptin GTPase family. IAN subfamily.</text>
</comment>
<feature type="region of interest" description="Disordered" evidence="17">
    <location>
        <begin position="426"/>
        <end position="457"/>
    </location>
</feature>